<dbReference type="EMBL" id="OU015568">
    <property type="protein sequence ID" value="CAG5087170.1"/>
    <property type="molecule type" value="Genomic_DNA"/>
</dbReference>
<dbReference type="InterPro" id="IPR005097">
    <property type="entry name" value="Sacchrp_dh_NADP-bd"/>
</dbReference>
<keyword evidence="6" id="KW-1185">Reference proteome</keyword>
<dbReference type="InterPro" id="IPR036291">
    <property type="entry name" value="NAD(P)-bd_dom_sf"/>
</dbReference>
<evidence type="ECO:0000256" key="1">
    <source>
        <dbReference type="ARBA" id="ARBA00038048"/>
    </source>
</evidence>
<evidence type="ECO:0000313" key="6">
    <source>
        <dbReference type="Proteomes" id="UP001158576"/>
    </source>
</evidence>
<reference evidence="5 6" key="1">
    <citation type="submission" date="2021-04" db="EMBL/GenBank/DDBJ databases">
        <authorList>
            <person name="Bliznina A."/>
        </authorList>
    </citation>
    <scope>NUCLEOTIDE SEQUENCE [LARGE SCALE GENOMIC DNA]</scope>
</reference>
<evidence type="ECO:0000256" key="3">
    <source>
        <dbReference type="SAM" id="Phobius"/>
    </source>
</evidence>
<dbReference type="SUPFAM" id="SSF51735">
    <property type="entry name" value="NAD(P)-binding Rossmann-fold domains"/>
    <property type="match status" value="1"/>
</dbReference>
<organism evidence="5 6">
    <name type="scientific">Oikopleura dioica</name>
    <name type="common">Tunicate</name>
    <dbReference type="NCBI Taxonomy" id="34765"/>
    <lineage>
        <taxon>Eukaryota</taxon>
        <taxon>Metazoa</taxon>
        <taxon>Chordata</taxon>
        <taxon>Tunicata</taxon>
        <taxon>Appendicularia</taxon>
        <taxon>Copelata</taxon>
        <taxon>Oikopleuridae</taxon>
        <taxon>Oikopleura</taxon>
    </lineage>
</organism>
<keyword evidence="3" id="KW-0472">Membrane</keyword>
<keyword evidence="3" id="KW-1133">Transmembrane helix</keyword>
<keyword evidence="3" id="KW-0812">Transmembrane</keyword>
<evidence type="ECO:0000256" key="2">
    <source>
        <dbReference type="ARBA" id="ARBA00039852"/>
    </source>
</evidence>
<dbReference type="Proteomes" id="UP001158576">
    <property type="component" value="Chromosome PAR"/>
</dbReference>
<evidence type="ECO:0000259" key="4">
    <source>
        <dbReference type="Pfam" id="PF03435"/>
    </source>
</evidence>
<sequence length="373" mass="40173">MPTFDVVILGATGFTGQWVVNYFNTVDISSVDTIERAVREAKLVLNCTGPYRLLGEPVVKACVENGVDYLDISGEPEFIEAMELRYNESARQSGSIVISACGFDSIPSEIGLNFLRDNFGGELHQAEAFLNINPAPGYCGHATTWDCAVMGFGSQDALKALRALRKAPRIEYKGKRSQARSFGAKINNIPALNGNRTIPFPGSDASIVRRSQQGFALRDKTPVRFSIYAVVGSIASLIGISFTGFCLSLFSRFSSGQSLLMKFAEFFTFGAFSRKGPPKESIADTSFDVTFLGQGVGEDDSPLTKIAKVSGPEPGYDATSKILVSCALTLLEERAKVKENLGDQGGVSTSALAFDGTNIVRNLQDAGLCFEIN</sequence>
<feature type="domain" description="Saccharopine dehydrogenase NADP binding" evidence="4">
    <location>
        <begin position="25"/>
        <end position="98"/>
    </location>
</feature>
<comment type="similarity">
    <text evidence="1">Belongs to the saccharopine dehydrogenase family.</text>
</comment>
<dbReference type="Pfam" id="PF03435">
    <property type="entry name" value="Sacchrp_dh_NADP"/>
    <property type="match status" value="1"/>
</dbReference>
<dbReference type="Gene3D" id="3.40.50.720">
    <property type="entry name" value="NAD(P)-binding Rossmann-like Domain"/>
    <property type="match status" value="1"/>
</dbReference>
<accession>A0ABN7RWI4</accession>
<proteinExistence type="inferred from homology"/>
<dbReference type="PANTHER" id="PTHR12286:SF5">
    <property type="entry name" value="SACCHAROPINE DEHYDROGENASE-LIKE OXIDOREDUCTASE"/>
    <property type="match status" value="1"/>
</dbReference>
<feature type="transmembrane region" description="Helical" evidence="3">
    <location>
        <begin position="225"/>
        <end position="250"/>
    </location>
</feature>
<evidence type="ECO:0000313" key="5">
    <source>
        <dbReference type="EMBL" id="CAG5087170.1"/>
    </source>
</evidence>
<dbReference type="PANTHER" id="PTHR12286">
    <property type="entry name" value="SACCHAROPINE DEHYDROGENASE-LIKE OXIDOREDUCTASE"/>
    <property type="match status" value="1"/>
</dbReference>
<gene>
    <name evidence="5" type="ORF">OKIOD_LOCUS3031</name>
</gene>
<name>A0ABN7RWI4_OIKDI</name>
<dbReference type="InterPro" id="IPR051276">
    <property type="entry name" value="Saccharopine_DH-like_oxidrdct"/>
</dbReference>
<protein>
    <recommendedName>
        <fullName evidence="2">Saccharopine dehydrogenase-like oxidoreductase</fullName>
    </recommendedName>
</protein>